<dbReference type="SUPFAM" id="SSF46785">
    <property type="entry name" value="Winged helix' DNA-binding domain"/>
    <property type="match status" value="1"/>
</dbReference>
<dbReference type="InterPro" id="IPR000847">
    <property type="entry name" value="LysR_HTH_N"/>
</dbReference>
<gene>
    <name evidence="6" type="ORF">GCM10007927_32450</name>
</gene>
<organism evidence="6 7">
    <name type="scientific">Sulfitobacter pacificus</name>
    <dbReference type="NCBI Taxonomy" id="1499314"/>
    <lineage>
        <taxon>Bacteria</taxon>
        <taxon>Pseudomonadati</taxon>
        <taxon>Pseudomonadota</taxon>
        <taxon>Alphaproteobacteria</taxon>
        <taxon>Rhodobacterales</taxon>
        <taxon>Roseobacteraceae</taxon>
        <taxon>Sulfitobacter</taxon>
    </lineage>
</organism>
<dbReference type="SUPFAM" id="SSF53850">
    <property type="entry name" value="Periplasmic binding protein-like II"/>
    <property type="match status" value="1"/>
</dbReference>
<evidence type="ECO:0000313" key="6">
    <source>
        <dbReference type="EMBL" id="GLQ28442.1"/>
    </source>
</evidence>
<dbReference type="PRINTS" id="PR00039">
    <property type="entry name" value="HTHLYSR"/>
</dbReference>
<dbReference type="Proteomes" id="UP001161388">
    <property type="component" value="Unassembled WGS sequence"/>
</dbReference>
<dbReference type="Gene3D" id="3.40.190.10">
    <property type="entry name" value="Periplasmic binding protein-like II"/>
    <property type="match status" value="2"/>
</dbReference>
<evidence type="ECO:0000259" key="5">
    <source>
        <dbReference type="PROSITE" id="PS50931"/>
    </source>
</evidence>
<dbReference type="Gene3D" id="1.10.10.10">
    <property type="entry name" value="Winged helix-like DNA-binding domain superfamily/Winged helix DNA-binding domain"/>
    <property type="match status" value="1"/>
</dbReference>
<dbReference type="PANTHER" id="PTHR30346">
    <property type="entry name" value="TRANSCRIPTIONAL DUAL REGULATOR HCAR-RELATED"/>
    <property type="match status" value="1"/>
</dbReference>
<evidence type="ECO:0000256" key="4">
    <source>
        <dbReference type="ARBA" id="ARBA00023163"/>
    </source>
</evidence>
<feature type="domain" description="HTH lysR-type" evidence="5">
    <location>
        <begin position="4"/>
        <end position="62"/>
    </location>
</feature>
<dbReference type="RefSeq" id="WP_284374861.1">
    <property type="nucleotide sequence ID" value="NZ_BSNL01000001.1"/>
</dbReference>
<name>A0ABQ5VMT6_9RHOB</name>
<dbReference type="Pfam" id="PF03466">
    <property type="entry name" value="LysR_substrate"/>
    <property type="match status" value="1"/>
</dbReference>
<evidence type="ECO:0000313" key="7">
    <source>
        <dbReference type="Proteomes" id="UP001161388"/>
    </source>
</evidence>
<reference evidence="6" key="2">
    <citation type="submission" date="2023-01" db="EMBL/GenBank/DDBJ databases">
        <title>Draft genome sequence of Sulfitobacter pacificus strain NBRC 109915.</title>
        <authorList>
            <person name="Sun Q."/>
            <person name="Mori K."/>
        </authorList>
    </citation>
    <scope>NUCLEOTIDE SEQUENCE</scope>
    <source>
        <strain evidence="6">NBRC 109915</strain>
    </source>
</reference>
<protein>
    <submittedName>
        <fullName evidence="6">LysR family transcriptional regulator</fullName>
    </submittedName>
</protein>
<comment type="caution">
    <text evidence="6">The sequence shown here is derived from an EMBL/GenBank/DDBJ whole genome shotgun (WGS) entry which is preliminary data.</text>
</comment>
<reference evidence="6" key="1">
    <citation type="journal article" date="2014" name="Int. J. Syst. Evol. Microbiol.">
        <title>Complete genome of a new Firmicutes species belonging to the dominant human colonic microbiota ('Ruminococcus bicirculans') reveals two chromosomes and a selective capacity to utilize plant glucans.</title>
        <authorList>
            <consortium name="NISC Comparative Sequencing Program"/>
            <person name="Wegmann U."/>
            <person name="Louis P."/>
            <person name="Goesmann A."/>
            <person name="Henrissat B."/>
            <person name="Duncan S.H."/>
            <person name="Flint H.J."/>
        </authorList>
    </citation>
    <scope>NUCLEOTIDE SEQUENCE</scope>
    <source>
        <strain evidence="6">NBRC 109915</strain>
    </source>
</reference>
<dbReference type="InterPro" id="IPR005119">
    <property type="entry name" value="LysR_subst-bd"/>
</dbReference>
<comment type="similarity">
    <text evidence="1">Belongs to the LysR transcriptional regulatory family.</text>
</comment>
<dbReference type="Pfam" id="PF00126">
    <property type="entry name" value="HTH_1"/>
    <property type="match status" value="1"/>
</dbReference>
<dbReference type="PROSITE" id="PS50931">
    <property type="entry name" value="HTH_LYSR"/>
    <property type="match status" value="1"/>
</dbReference>
<keyword evidence="2" id="KW-0805">Transcription regulation</keyword>
<proteinExistence type="inferred from homology"/>
<sequence length="299" mass="32515">MLYLTLRQYEYIVGVADTGSLTKAAAQLNVSQPSLSVAITRVEQHLKGTIFLRGKGSAIEITPFGHRLIAKARSLLALGAEIEQDHDVAQTWVLGCFADIAPWYMAPVLKKLGDRFPALTFVGREGRFADLGRDLAEGKIDFAISYDVGFEGNFTRRKLVDIAPVAFVATDHPLAQANTLELSDLKDMPLILFNEDLSEGFMRDLFTRINLTPVIQQKVASLEMMRSLAANGVGVGISYSCPPGHLSYDGKPLVTLPIATPEARTEIALIWSGLRADSPDFDAILDALTPPVVDAVSSE</sequence>
<evidence type="ECO:0000256" key="3">
    <source>
        <dbReference type="ARBA" id="ARBA00023125"/>
    </source>
</evidence>
<dbReference type="InterPro" id="IPR036390">
    <property type="entry name" value="WH_DNA-bd_sf"/>
</dbReference>
<keyword evidence="3" id="KW-0238">DNA-binding</keyword>
<accession>A0ABQ5VMT6</accession>
<dbReference type="EMBL" id="BSNL01000001">
    <property type="protein sequence ID" value="GLQ28442.1"/>
    <property type="molecule type" value="Genomic_DNA"/>
</dbReference>
<dbReference type="InterPro" id="IPR036388">
    <property type="entry name" value="WH-like_DNA-bd_sf"/>
</dbReference>
<evidence type="ECO:0000256" key="2">
    <source>
        <dbReference type="ARBA" id="ARBA00023015"/>
    </source>
</evidence>
<keyword evidence="4" id="KW-0804">Transcription</keyword>
<dbReference type="PANTHER" id="PTHR30346:SF0">
    <property type="entry name" value="HCA OPERON TRANSCRIPTIONAL ACTIVATOR HCAR"/>
    <property type="match status" value="1"/>
</dbReference>
<keyword evidence="7" id="KW-1185">Reference proteome</keyword>
<evidence type="ECO:0000256" key="1">
    <source>
        <dbReference type="ARBA" id="ARBA00009437"/>
    </source>
</evidence>